<keyword evidence="11" id="KW-1185">Reference proteome</keyword>
<dbReference type="Gene3D" id="3.40.50.12780">
    <property type="entry name" value="N-terminal domain of ligase-like"/>
    <property type="match status" value="3"/>
</dbReference>
<accession>A0A7R9LZ59</accession>
<dbReference type="FunFam" id="3.30.300.30:FF:000020">
    <property type="entry name" value="Long-chain fatty acid transporter"/>
    <property type="match status" value="1"/>
</dbReference>
<feature type="transmembrane region" description="Helical" evidence="8">
    <location>
        <begin position="943"/>
        <end position="961"/>
    </location>
</feature>
<comment type="similarity">
    <text evidence="1">Belongs to the ATP-dependent AMP-binding enzyme family.</text>
</comment>
<dbReference type="InterPro" id="IPR042099">
    <property type="entry name" value="ANL_N_sf"/>
</dbReference>
<keyword evidence="8" id="KW-1133">Transmembrane helix</keyword>
<sequence>MLDSYTQALRRDIRSGIGVVEWNLLWRKWKFNNESVISIFRKTAAKNADKIAIKAVDQNWTFRHLDQFSNKIANYFVSIGLKSGDEVALMMNNKPEFIGIWLGLAKSFYRLLDNYSKNSLDVYHKRNFNDPLVYIFTSGTTGGKPKAAIETDARVLVGVSGHYIGFKVRKNDNFYVPLPFYHAFGGVLIFGVYIGETCRYLLSQPPKPEDNKHSIRAMCGIGLRKEFWNQFKTRFAIKHIYEFYGASEANVYLVDSVTYEPIRNRKGLCKMIRPGEIGVIVGLHNKISPIHEFKGYTDREQTNKKWIFNVRSVGDLGFMSGDLVEMDKFGYMYFKDRIGDTFRWKGENVSTTDVEAVLQNYLNLKDCTVFGVSVGQCEGKAGMAVINANSDDIDLQQLAQQLTNRLPSYAIPLFIKLTTNIEVTGSFKLIKYKLQNIGYTPQSSDDLIYIFDKNLNNYKLMTNETATLIFSEVYLRLKRCELSNESVISLFRQTVRKNGHKIAIKFNEQNWTFTRLDQFSNKIANYFLSMGLKSGDEVALMMDNKPEFIGIWLDSVNVLDKQNFKDTLLYVYTSGTTGGKIKATIQTNGRFIGGLIAFATICGIKKNDNIYVSQPLYHAFGGCLGAGFCLISGNTITIANKFSASQFWHNCIKYECTIALYIGEMCRYLLSQPSKPEDTQHSIRLMCGIGLRKEYWKLFKSRFSIKRIVEFYGASEGNCILVNIDNKEGSCGFIPYYYGPFLRLFYTGYLIRVDPITGEPVRNRKGLCKWIKPGGIGVFVAEHQKNNVMKDFLGYTVEEDRQKKLIHNIRSFGDSGFMSGDLMEMNRFGYIYFTDRMGDTFRWKGENVSTTDVEAVLQTYISLKDCTVFGVSVGQCEGKAGMAVINANSDDIDLQQLAQQLIKRLPSYAIPLFMKLTTDIEVTVLVSLLVANAAALLLNINRWVGLGSAVGLILYIVFYYWQSLRLFLLTFPRDMRSLSHTTPNL</sequence>
<keyword evidence="3" id="KW-0547">Nucleotide-binding</keyword>
<dbReference type="EMBL" id="CAJPVJ010003612">
    <property type="protein sequence ID" value="CAG2167772.1"/>
    <property type="molecule type" value="Genomic_DNA"/>
</dbReference>
<evidence type="ECO:0000256" key="1">
    <source>
        <dbReference type="ARBA" id="ARBA00006432"/>
    </source>
</evidence>
<dbReference type="Proteomes" id="UP000728032">
    <property type="component" value="Unassembled WGS sequence"/>
</dbReference>
<dbReference type="GO" id="GO:0005886">
    <property type="term" value="C:plasma membrane"/>
    <property type="evidence" value="ECO:0007669"/>
    <property type="project" value="TreeGrafter"/>
</dbReference>
<dbReference type="Gene3D" id="3.30.300.30">
    <property type="match status" value="2"/>
</dbReference>
<dbReference type="Pfam" id="PF00501">
    <property type="entry name" value="AMP-binding"/>
    <property type="match status" value="4"/>
</dbReference>
<dbReference type="AlphaFoldDB" id="A0A7R9LZ59"/>
<comment type="catalytic activity">
    <reaction evidence="5">
        <text>a very long-chain fatty acid + ATP + CoA = a very long-chain fatty acyl-CoA + AMP + diphosphate</text>
        <dbReference type="Rhea" id="RHEA:54536"/>
        <dbReference type="ChEBI" id="CHEBI:30616"/>
        <dbReference type="ChEBI" id="CHEBI:33019"/>
        <dbReference type="ChEBI" id="CHEBI:57287"/>
        <dbReference type="ChEBI" id="CHEBI:58950"/>
        <dbReference type="ChEBI" id="CHEBI:138261"/>
        <dbReference type="ChEBI" id="CHEBI:456215"/>
    </reaction>
    <physiologicalReaction direction="left-to-right" evidence="5">
        <dbReference type="Rhea" id="RHEA:54537"/>
    </physiologicalReaction>
</comment>
<evidence type="ECO:0000313" key="10">
    <source>
        <dbReference type="EMBL" id="CAD7649397.1"/>
    </source>
</evidence>
<dbReference type="GO" id="GO:0005324">
    <property type="term" value="F:long-chain fatty acid transmembrane transporter activity"/>
    <property type="evidence" value="ECO:0007669"/>
    <property type="project" value="TreeGrafter"/>
</dbReference>
<evidence type="ECO:0000256" key="2">
    <source>
        <dbReference type="ARBA" id="ARBA00022598"/>
    </source>
</evidence>
<feature type="transmembrane region" description="Helical" evidence="8">
    <location>
        <begin position="920"/>
        <end position="938"/>
    </location>
</feature>
<reference evidence="10" key="1">
    <citation type="submission" date="2020-11" db="EMBL/GenBank/DDBJ databases">
        <authorList>
            <person name="Tran Van P."/>
        </authorList>
    </citation>
    <scope>NUCLEOTIDE SEQUENCE</scope>
</reference>
<organism evidence="10">
    <name type="scientific">Oppiella nova</name>
    <dbReference type="NCBI Taxonomy" id="334625"/>
    <lineage>
        <taxon>Eukaryota</taxon>
        <taxon>Metazoa</taxon>
        <taxon>Ecdysozoa</taxon>
        <taxon>Arthropoda</taxon>
        <taxon>Chelicerata</taxon>
        <taxon>Arachnida</taxon>
        <taxon>Acari</taxon>
        <taxon>Acariformes</taxon>
        <taxon>Sarcoptiformes</taxon>
        <taxon>Oribatida</taxon>
        <taxon>Brachypylina</taxon>
        <taxon>Oppioidea</taxon>
        <taxon>Oppiidae</taxon>
        <taxon>Oppiella</taxon>
    </lineage>
</organism>
<protein>
    <recommendedName>
        <fullName evidence="6">Long-chain-fatty-acid--CoA ligase</fullName>
    </recommendedName>
</protein>
<evidence type="ECO:0000313" key="11">
    <source>
        <dbReference type="Proteomes" id="UP000728032"/>
    </source>
</evidence>
<comment type="catalytic activity">
    <reaction evidence="7">
        <text>tetracosanoate + ATP + CoA = tetracosanoyl-CoA + AMP + diphosphate</text>
        <dbReference type="Rhea" id="RHEA:33639"/>
        <dbReference type="ChEBI" id="CHEBI:30616"/>
        <dbReference type="ChEBI" id="CHEBI:31014"/>
        <dbReference type="ChEBI" id="CHEBI:33019"/>
        <dbReference type="ChEBI" id="CHEBI:57287"/>
        <dbReference type="ChEBI" id="CHEBI:65052"/>
        <dbReference type="ChEBI" id="CHEBI:456215"/>
    </reaction>
    <physiologicalReaction direction="left-to-right" evidence="7">
        <dbReference type="Rhea" id="RHEA:33640"/>
    </physiologicalReaction>
</comment>
<feature type="domain" description="AMP-dependent synthetase/ligase" evidence="9">
    <location>
        <begin position="565"/>
        <end position="733"/>
    </location>
</feature>
<gene>
    <name evidence="10" type="ORF">ONB1V03_LOCUS7269</name>
</gene>
<keyword evidence="8" id="KW-0472">Membrane</keyword>
<dbReference type="GO" id="GO:0044539">
    <property type="term" value="P:long-chain fatty acid import into cell"/>
    <property type="evidence" value="ECO:0007669"/>
    <property type="project" value="TreeGrafter"/>
</dbReference>
<keyword evidence="2" id="KW-0436">Ligase</keyword>
<evidence type="ECO:0000256" key="8">
    <source>
        <dbReference type="SAM" id="Phobius"/>
    </source>
</evidence>
<keyword evidence="8" id="KW-0812">Transmembrane</keyword>
<evidence type="ECO:0000256" key="5">
    <source>
        <dbReference type="ARBA" id="ARBA00036527"/>
    </source>
</evidence>
<dbReference type="SUPFAM" id="SSF56801">
    <property type="entry name" value="Acetyl-CoA synthetase-like"/>
    <property type="match status" value="2"/>
</dbReference>
<dbReference type="GO" id="GO:0004467">
    <property type="term" value="F:long-chain fatty acid-CoA ligase activity"/>
    <property type="evidence" value="ECO:0007669"/>
    <property type="project" value="TreeGrafter"/>
</dbReference>
<feature type="domain" description="AMP-dependent synthetase/ligase" evidence="9">
    <location>
        <begin position="491"/>
        <end position="550"/>
    </location>
</feature>
<evidence type="ECO:0000256" key="7">
    <source>
        <dbReference type="ARBA" id="ARBA00048666"/>
    </source>
</evidence>
<dbReference type="InterPro" id="IPR000873">
    <property type="entry name" value="AMP-dep_synth/lig_dom"/>
</dbReference>
<evidence type="ECO:0000256" key="4">
    <source>
        <dbReference type="ARBA" id="ARBA00022840"/>
    </source>
</evidence>
<evidence type="ECO:0000259" key="9">
    <source>
        <dbReference type="Pfam" id="PF00501"/>
    </source>
</evidence>
<dbReference type="OrthoDB" id="10253869at2759"/>
<feature type="transmembrane region" description="Helical" evidence="8">
    <location>
        <begin position="174"/>
        <end position="195"/>
    </location>
</feature>
<dbReference type="PANTHER" id="PTHR43107">
    <property type="entry name" value="LONG-CHAIN FATTY ACID TRANSPORT PROTEIN"/>
    <property type="match status" value="1"/>
</dbReference>
<dbReference type="GO" id="GO:0005524">
    <property type="term" value="F:ATP binding"/>
    <property type="evidence" value="ECO:0007669"/>
    <property type="project" value="UniProtKB-KW"/>
</dbReference>
<dbReference type="InterPro" id="IPR045851">
    <property type="entry name" value="AMP-bd_C_sf"/>
</dbReference>
<feature type="domain" description="AMP-dependent synthetase/ligase" evidence="9">
    <location>
        <begin position="40"/>
        <end position="106"/>
    </location>
</feature>
<name>A0A7R9LZ59_9ACAR</name>
<feature type="domain" description="AMP-dependent synthetase/ligase" evidence="9">
    <location>
        <begin position="127"/>
        <end position="201"/>
    </location>
</feature>
<evidence type="ECO:0000256" key="6">
    <source>
        <dbReference type="ARBA" id="ARBA00041297"/>
    </source>
</evidence>
<dbReference type="PANTHER" id="PTHR43107:SF15">
    <property type="entry name" value="FATTY ACID TRANSPORT PROTEIN 3, ISOFORM A"/>
    <property type="match status" value="1"/>
</dbReference>
<proteinExistence type="inferred from homology"/>
<dbReference type="Gene3D" id="3.40.50.980">
    <property type="match status" value="2"/>
</dbReference>
<dbReference type="EMBL" id="OC918437">
    <property type="protein sequence ID" value="CAD7649397.1"/>
    <property type="molecule type" value="Genomic_DNA"/>
</dbReference>
<evidence type="ECO:0000256" key="3">
    <source>
        <dbReference type="ARBA" id="ARBA00022741"/>
    </source>
</evidence>
<keyword evidence="4" id="KW-0067">ATP-binding</keyword>